<keyword evidence="3" id="KW-1185">Reference proteome</keyword>
<proteinExistence type="predicted"/>
<evidence type="ECO:0000313" key="3">
    <source>
        <dbReference type="Proteomes" id="UP000240760"/>
    </source>
</evidence>
<sequence>MLGEAIPSKLGKRKQRQSNKEAATHLTGATISKICIMTEKRREENGTMLTVGQTATKRKSKLPATLFPVALTDQKPVPCATLNDTHPHTMIVGKGRKRWVEEAHETTSKERAKWTGRIQRVGKMREEHLRLQFVLVIESRPGVDVAPRRHTSLIASDSA</sequence>
<accession>A0A2T4CHI4</accession>
<dbReference type="EMBL" id="KZ679126">
    <property type="protein sequence ID" value="PTB81016.1"/>
    <property type="molecule type" value="Genomic_DNA"/>
</dbReference>
<evidence type="ECO:0000256" key="1">
    <source>
        <dbReference type="SAM" id="MobiDB-lite"/>
    </source>
</evidence>
<dbReference type="AlphaFoldDB" id="A0A2T4CHI4"/>
<reference evidence="2 3" key="1">
    <citation type="submission" date="2016-07" db="EMBL/GenBank/DDBJ databases">
        <title>Multiple horizontal gene transfer events from other fungi enriched the ability of initially mycotrophic Trichoderma (Ascomycota) to feed on dead plant biomass.</title>
        <authorList>
            <consortium name="DOE Joint Genome Institute"/>
            <person name="Aerts A."/>
            <person name="Atanasova L."/>
            <person name="Chenthamara K."/>
            <person name="Zhang J."/>
            <person name="Grujic M."/>
            <person name="Henrissat B."/>
            <person name="Kuo A."/>
            <person name="Salamov A."/>
            <person name="Lipzen A."/>
            <person name="Labutti K."/>
            <person name="Barry K."/>
            <person name="Miao Y."/>
            <person name="Rahimi M.J."/>
            <person name="Shen Q."/>
            <person name="Grigoriev I.V."/>
            <person name="Kubicek C.P."/>
            <person name="Druzhinina I.S."/>
        </authorList>
    </citation>
    <scope>NUCLEOTIDE SEQUENCE [LARGE SCALE GENOMIC DNA]</scope>
    <source>
        <strain evidence="2 3">ATCC 18648</strain>
    </source>
</reference>
<organism evidence="2 3">
    <name type="scientific">Trichoderma longibrachiatum ATCC 18648</name>
    <dbReference type="NCBI Taxonomy" id="983965"/>
    <lineage>
        <taxon>Eukaryota</taxon>
        <taxon>Fungi</taxon>
        <taxon>Dikarya</taxon>
        <taxon>Ascomycota</taxon>
        <taxon>Pezizomycotina</taxon>
        <taxon>Sordariomycetes</taxon>
        <taxon>Hypocreomycetidae</taxon>
        <taxon>Hypocreales</taxon>
        <taxon>Hypocreaceae</taxon>
        <taxon>Trichoderma</taxon>
    </lineage>
</organism>
<protein>
    <submittedName>
        <fullName evidence="2">Uncharacterized protein</fullName>
    </submittedName>
</protein>
<name>A0A2T4CHI4_TRILO</name>
<dbReference type="Proteomes" id="UP000240760">
    <property type="component" value="Unassembled WGS sequence"/>
</dbReference>
<gene>
    <name evidence="2" type="ORF">M440DRAFT_74265</name>
</gene>
<feature type="region of interest" description="Disordered" evidence="1">
    <location>
        <begin position="1"/>
        <end position="23"/>
    </location>
</feature>
<evidence type="ECO:0000313" key="2">
    <source>
        <dbReference type="EMBL" id="PTB81016.1"/>
    </source>
</evidence>